<organism evidence="2 3">
    <name type="scientific">Plantactinospora mayteni</name>
    <dbReference type="NCBI Taxonomy" id="566021"/>
    <lineage>
        <taxon>Bacteria</taxon>
        <taxon>Bacillati</taxon>
        <taxon>Actinomycetota</taxon>
        <taxon>Actinomycetes</taxon>
        <taxon>Micromonosporales</taxon>
        <taxon>Micromonosporaceae</taxon>
        <taxon>Plantactinospora</taxon>
    </lineage>
</organism>
<keyword evidence="2" id="KW-0808">Transferase</keyword>
<keyword evidence="3" id="KW-1185">Reference proteome</keyword>
<dbReference type="InterPro" id="IPR029063">
    <property type="entry name" value="SAM-dependent_MTases_sf"/>
</dbReference>
<dbReference type="Proteomes" id="UP000621500">
    <property type="component" value="Unassembled WGS sequence"/>
</dbReference>
<sequence length="184" mass="20593">MVKRESARQAWDRRAAGYDRAGDRMERLTIGDSRDWVCVRARGRTLEVGVGTGRNLSRYDEDVELVGIDLSPNMLAAARHQAEVLGRPVELRVGEAERLPFPDASFDTVVCTLAVCAVADRDATLAEMRRVLRPGGRLLLLDHAERRWLRGRPADLALRLGFVAEARDRLRLGLIERLAARKPA</sequence>
<proteinExistence type="predicted"/>
<dbReference type="EMBL" id="BONX01000008">
    <property type="protein sequence ID" value="GIG94978.1"/>
    <property type="molecule type" value="Genomic_DNA"/>
</dbReference>
<dbReference type="RefSeq" id="WP_203856605.1">
    <property type="nucleotide sequence ID" value="NZ_BAAAZQ010000016.1"/>
</dbReference>
<gene>
    <name evidence="2" type="primary">ubiE</name>
    <name evidence="2" type="ORF">Pma05_15510</name>
</gene>
<dbReference type="GO" id="GO:0008168">
    <property type="term" value="F:methyltransferase activity"/>
    <property type="evidence" value="ECO:0007669"/>
    <property type="project" value="UniProtKB-KW"/>
</dbReference>
<evidence type="ECO:0000313" key="3">
    <source>
        <dbReference type="Proteomes" id="UP000621500"/>
    </source>
</evidence>
<reference evidence="2 3" key="1">
    <citation type="submission" date="2021-01" db="EMBL/GenBank/DDBJ databases">
        <title>Whole genome shotgun sequence of Plantactinospora mayteni NBRC 109088.</title>
        <authorList>
            <person name="Komaki H."/>
            <person name="Tamura T."/>
        </authorList>
    </citation>
    <scope>NUCLEOTIDE SEQUENCE [LARGE SCALE GENOMIC DNA]</scope>
    <source>
        <strain evidence="2 3">NBRC 109088</strain>
    </source>
</reference>
<dbReference type="Pfam" id="PF08241">
    <property type="entry name" value="Methyltransf_11"/>
    <property type="match status" value="1"/>
</dbReference>
<keyword evidence="2" id="KW-0830">Ubiquinone</keyword>
<dbReference type="InterPro" id="IPR050508">
    <property type="entry name" value="Methyltransf_Superfamily"/>
</dbReference>
<dbReference type="Gene3D" id="3.40.50.150">
    <property type="entry name" value="Vaccinia Virus protein VP39"/>
    <property type="match status" value="1"/>
</dbReference>
<dbReference type="CDD" id="cd02440">
    <property type="entry name" value="AdoMet_MTases"/>
    <property type="match status" value="1"/>
</dbReference>
<keyword evidence="2" id="KW-0489">Methyltransferase</keyword>
<dbReference type="InterPro" id="IPR013216">
    <property type="entry name" value="Methyltransf_11"/>
</dbReference>
<dbReference type="GO" id="GO:0032259">
    <property type="term" value="P:methylation"/>
    <property type="evidence" value="ECO:0007669"/>
    <property type="project" value="UniProtKB-KW"/>
</dbReference>
<feature type="domain" description="Methyltransferase type 11" evidence="1">
    <location>
        <begin position="46"/>
        <end position="139"/>
    </location>
</feature>
<dbReference type="PANTHER" id="PTHR42912:SF93">
    <property type="entry name" value="N6-ADENOSINE-METHYLTRANSFERASE TMT1A"/>
    <property type="match status" value="1"/>
</dbReference>
<evidence type="ECO:0000313" key="2">
    <source>
        <dbReference type="EMBL" id="GIG94978.1"/>
    </source>
</evidence>
<evidence type="ECO:0000259" key="1">
    <source>
        <dbReference type="Pfam" id="PF08241"/>
    </source>
</evidence>
<dbReference type="SUPFAM" id="SSF53335">
    <property type="entry name" value="S-adenosyl-L-methionine-dependent methyltransferases"/>
    <property type="match status" value="1"/>
</dbReference>
<dbReference type="PANTHER" id="PTHR42912">
    <property type="entry name" value="METHYLTRANSFERASE"/>
    <property type="match status" value="1"/>
</dbReference>
<comment type="caution">
    <text evidence="2">The sequence shown here is derived from an EMBL/GenBank/DDBJ whole genome shotgun (WGS) entry which is preliminary data.</text>
</comment>
<accession>A0ABQ4EJN5</accession>
<protein>
    <submittedName>
        <fullName evidence="2">Ubiquinone/menaquinone biosynthesis methyltransferase</fullName>
    </submittedName>
</protein>
<name>A0ABQ4EJN5_9ACTN</name>